<feature type="transmembrane region" description="Helical" evidence="3">
    <location>
        <begin position="49"/>
        <end position="67"/>
    </location>
</feature>
<dbReference type="InterPro" id="IPR019734">
    <property type="entry name" value="TPR_rpt"/>
</dbReference>
<keyword evidence="3" id="KW-1133">Transmembrane helix</keyword>
<keyword evidence="3" id="KW-0472">Membrane</keyword>
<gene>
    <name evidence="4" type="ORF">Maes01_00737</name>
</gene>
<keyword evidence="3" id="KW-0812">Transmembrane</keyword>
<dbReference type="Gene3D" id="1.25.40.10">
    <property type="entry name" value="Tetratricopeptide repeat domain"/>
    <property type="match status" value="2"/>
</dbReference>
<dbReference type="PROSITE" id="PS50005">
    <property type="entry name" value="TPR"/>
    <property type="match status" value="1"/>
</dbReference>
<comment type="caution">
    <text evidence="4">The sequence shown here is derived from an EMBL/GenBank/DDBJ whole genome shotgun (WGS) entry which is preliminary data.</text>
</comment>
<dbReference type="EMBL" id="BAABRT010000004">
    <property type="protein sequence ID" value="GAA5524183.1"/>
    <property type="molecule type" value="Genomic_DNA"/>
</dbReference>
<protein>
    <recommendedName>
        <fullName evidence="6">Tetratricopeptide repeat protein</fullName>
    </recommendedName>
</protein>
<proteinExistence type="predicted"/>
<reference evidence="4 5" key="1">
    <citation type="submission" date="2024-02" db="EMBL/GenBank/DDBJ databases">
        <title>Microbulbifer aestuariivivens NBRC 112533.</title>
        <authorList>
            <person name="Ichikawa N."/>
            <person name="Katano-Makiyama Y."/>
            <person name="Hidaka K."/>
        </authorList>
    </citation>
    <scope>NUCLEOTIDE SEQUENCE [LARGE SCALE GENOMIC DNA]</scope>
    <source>
        <strain evidence="4 5">NBRC 112533</strain>
    </source>
</reference>
<evidence type="ECO:0000256" key="2">
    <source>
        <dbReference type="SAM" id="MobiDB-lite"/>
    </source>
</evidence>
<feature type="region of interest" description="Disordered" evidence="2">
    <location>
        <begin position="1"/>
        <end position="45"/>
    </location>
</feature>
<dbReference type="SUPFAM" id="SSF48452">
    <property type="entry name" value="TPR-like"/>
    <property type="match status" value="1"/>
</dbReference>
<accession>A0ABP9WPE9</accession>
<dbReference type="RefSeq" id="WP_345548974.1">
    <property type="nucleotide sequence ID" value="NZ_BAABRT010000004.1"/>
</dbReference>
<name>A0ABP9WPE9_9GAMM</name>
<keyword evidence="1" id="KW-0802">TPR repeat</keyword>
<sequence length="522" mass="57352">MQHRDQSPDDKGAIRPADFSFGGAEQPQRPAHRKTAGPKTEHSDRDYRPLAIGTALVFGLIGVFWLLPQVVEKPATQPPIASPGGAQDSAAGAPAATIKASPFSDAEIAQQRREVQKILQEILVLQEELRERQVDVWAAEEFGSARGLAEEADTTYRQRKFMQALELYRSSKQALQKIRDSIPERIEQHLAEGNDALDSGDAEGAQRAFDLVLTISEDHPRGVKGKARAELLPQAWQHFSRGKQAFAEQDLDTARDALQQSLAVDAQTRPAQSLLPQVLAAINDRDYSAAMSAGYAAIGEGDFAAALEAFRNAEKLKPHEEDPAIGLQQAKSGLTQTRIDRLFSRARQQESSEDWHSAAKSYEQLLEIDRSLVAAITGKARADARAELDDRLSELLDDPLSLGGRQQNQYARTVLKDARAIRADSPKLQQQIESLETALTQAVIPVPVKLQSDATTLVTIYHVGRLGNFSEREIPLKPGRYTAVGTRAGYRDVRREFTVVPGEEPPVVVIRCAEKINSANNS</sequence>
<dbReference type="InterPro" id="IPR011990">
    <property type="entry name" value="TPR-like_helical_dom_sf"/>
</dbReference>
<feature type="repeat" description="TPR" evidence="1">
    <location>
        <begin position="287"/>
        <end position="320"/>
    </location>
</feature>
<dbReference type="Proteomes" id="UP001408594">
    <property type="component" value="Unassembled WGS sequence"/>
</dbReference>
<keyword evidence="5" id="KW-1185">Reference proteome</keyword>
<evidence type="ECO:0000256" key="3">
    <source>
        <dbReference type="SAM" id="Phobius"/>
    </source>
</evidence>
<evidence type="ECO:0000313" key="4">
    <source>
        <dbReference type="EMBL" id="GAA5524183.1"/>
    </source>
</evidence>
<dbReference type="SMART" id="SM00028">
    <property type="entry name" value="TPR"/>
    <property type="match status" value="4"/>
</dbReference>
<evidence type="ECO:0008006" key="6">
    <source>
        <dbReference type="Google" id="ProtNLM"/>
    </source>
</evidence>
<feature type="compositionally biased region" description="Basic and acidic residues" evidence="2">
    <location>
        <begin position="1"/>
        <end position="13"/>
    </location>
</feature>
<feature type="region of interest" description="Disordered" evidence="2">
    <location>
        <begin position="76"/>
        <end position="97"/>
    </location>
</feature>
<feature type="compositionally biased region" description="Low complexity" evidence="2">
    <location>
        <begin position="82"/>
        <end position="96"/>
    </location>
</feature>
<evidence type="ECO:0000313" key="5">
    <source>
        <dbReference type="Proteomes" id="UP001408594"/>
    </source>
</evidence>
<evidence type="ECO:0000256" key="1">
    <source>
        <dbReference type="PROSITE-ProRule" id="PRU00339"/>
    </source>
</evidence>
<organism evidence="4 5">
    <name type="scientific">Microbulbifer aestuariivivens</name>
    <dbReference type="NCBI Taxonomy" id="1908308"/>
    <lineage>
        <taxon>Bacteria</taxon>
        <taxon>Pseudomonadati</taxon>
        <taxon>Pseudomonadota</taxon>
        <taxon>Gammaproteobacteria</taxon>
        <taxon>Cellvibrionales</taxon>
        <taxon>Microbulbiferaceae</taxon>
        <taxon>Microbulbifer</taxon>
    </lineage>
</organism>